<evidence type="ECO:0000313" key="5">
    <source>
        <dbReference type="EMBL" id="QBD80005.1"/>
    </source>
</evidence>
<feature type="domain" description="FHA" evidence="4">
    <location>
        <begin position="499"/>
        <end position="548"/>
    </location>
</feature>
<dbReference type="SMART" id="SM00240">
    <property type="entry name" value="FHA"/>
    <property type="match status" value="2"/>
</dbReference>
<evidence type="ECO:0000313" key="6">
    <source>
        <dbReference type="Proteomes" id="UP000290365"/>
    </source>
</evidence>
<reference evidence="5 6" key="1">
    <citation type="submission" date="2019-01" db="EMBL/GenBank/DDBJ databases">
        <title>Ktedonosporobacter rubrisoli SCAWS-G2.</title>
        <authorList>
            <person name="Huang Y."/>
            <person name="Yan B."/>
        </authorList>
    </citation>
    <scope>NUCLEOTIDE SEQUENCE [LARGE SCALE GENOMIC DNA]</scope>
    <source>
        <strain evidence="5 6">SCAWS-G2</strain>
    </source>
</reference>
<dbReference type="CDD" id="cd00060">
    <property type="entry name" value="FHA"/>
    <property type="match status" value="2"/>
</dbReference>
<dbReference type="SUPFAM" id="SSF51905">
    <property type="entry name" value="FAD/NAD(P)-binding domain"/>
    <property type="match status" value="2"/>
</dbReference>
<dbReference type="InterPro" id="IPR050260">
    <property type="entry name" value="FAD-bd_OxRdtase"/>
</dbReference>
<dbReference type="AlphaFoldDB" id="A0A4P6JWY8"/>
<dbReference type="PROSITE" id="PS50006">
    <property type="entry name" value="FHA_DOMAIN"/>
    <property type="match status" value="2"/>
</dbReference>
<accession>A0A4P6JWY8</accession>
<dbReference type="InterPro" id="IPR036188">
    <property type="entry name" value="FAD/NAD-bd_sf"/>
</dbReference>
<dbReference type="InterPro" id="IPR008984">
    <property type="entry name" value="SMAD_FHA_dom_sf"/>
</dbReference>
<keyword evidence="3" id="KW-0274">FAD</keyword>
<dbReference type="Pfam" id="PF00498">
    <property type="entry name" value="FHA"/>
    <property type="match status" value="2"/>
</dbReference>
<dbReference type="Pfam" id="PF07992">
    <property type="entry name" value="Pyr_redox_2"/>
    <property type="match status" value="1"/>
</dbReference>
<dbReference type="InterPro" id="IPR000253">
    <property type="entry name" value="FHA_dom"/>
</dbReference>
<dbReference type="OrthoDB" id="9792592at2"/>
<sequence length="805" mass="87340">MEERRGTKATRTISGALKRVPDYLIIGNGIAGITAAEILRAEDSAALIAVIADDPFPVYYRPALKDYLAGKIREDKLWARPRSFYQDNNILFHADRVVGIQADQHLINLRSGRQIGYQRLLLANGAHSARLNCPGLDLEGVTTLRSVADYQLIVERLKTTRRVVVCGSGTLALETAETLSHRGFQVTHLIRRRTLWSDVLDATASDLILQQERRDGVDIRLEEEISEIFGSRGEVQGVITSSGARIPCEMVLIAIGIEPNIDFARSSGISCGRGVRVDSAMRTNLPDIYAAGDILESRDAMTGRTRLLGQWYPAIQQARAAAFSMLDLLDTEQAFHAGMFYNATALYGLDFASVGLSNARDGQNLRAIIADPLPRTYRKVVLQDDVPVGLLFLGNRKEALAYKRAIDHQVNLRSVARQLFASGFNLNSWLDSQGVPGPLLGVQRKGDAVARKVAYAGGSQPGITLSKAEELTEALLVPEVEAIREYRVAETYLSQTRVTTIGRHLGAHVLIDEGSVSRRHAEIRYANGQYILQDADSTNGTFINEQRLRPNQAYILQANNIVRFGNLVKFTFALRPVSAATRKRTGSVSMAGIALQEKEKELVEQVAPGLPVQYPDGSLSLPGASSVVPPALVASFKENPALVVLAAGGQRAPRVVPLKAGRHITIGRGAENDIVLEDVVLSQRHADIFPGPDGFYVRDLGSSNGIAVNQARINNPYLLSHGDCIALGNNLLYFIDLRAKQTLTERLPSAAPVPIAKGIGTQSGPLQATGSTSQIVICTHCGVANTRIARFCASCSTPLISGALL</sequence>
<protein>
    <submittedName>
        <fullName evidence="5">FHA domain-containing protein</fullName>
    </submittedName>
</protein>
<dbReference type="PRINTS" id="PR00411">
    <property type="entry name" value="PNDRDTASEI"/>
</dbReference>
<dbReference type="RefSeq" id="WP_129891071.1">
    <property type="nucleotide sequence ID" value="NZ_CP035758.1"/>
</dbReference>
<keyword evidence="6" id="KW-1185">Reference proteome</keyword>
<dbReference type="Gene3D" id="3.30.390.30">
    <property type="match status" value="1"/>
</dbReference>
<dbReference type="Gene3D" id="3.50.50.60">
    <property type="entry name" value="FAD/NAD(P)-binding domain"/>
    <property type="match status" value="2"/>
</dbReference>
<feature type="domain" description="FHA" evidence="4">
    <location>
        <begin position="664"/>
        <end position="713"/>
    </location>
</feature>
<dbReference type="PANTHER" id="PTHR43429">
    <property type="entry name" value="PYRIDINE NUCLEOTIDE-DISULFIDE OXIDOREDUCTASE DOMAIN-CONTAINING"/>
    <property type="match status" value="1"/>
</dbReference>
<dbReference type="Gene3D" id="2.60.200.20">
    <property type="match status" value="2"/>
</dbReference>
<evidence type="ECO:0000256" key="2">
    <source>
        <dbReference type="ARBA" id="ARBA00022630"/>
    </source>
</evidence>
<keyword evidence="2" id="KW-0285">Flavoprotein</keyword>
<name>A0A4P6JWY8_KTERU</name>
<dbReference type="PANTHER" id="PTHR43429:SF3">
    <property type="entry name" value="NITRITE REDUCTASE [NAD(P)H]"/>
    <property type="match status" value="1"/>
</dbReference>
<proteinExistence type="predicted"/>
<dbReference type="SUPFAM" id="SSF49879">
    <property type="entry name" value="SMAD/FHA domain"/>
    <property type="match status" value="2"/>
</dbReference>
<dbReference type="Proteomes" id="UP000290365">
    <property type="component" value="Chromosome"/>
</dbReference>
<evidence type="ECO:0000259" key="4">
    <source>
        <dbReference type="PROSITE" id="PS50006"/>
    </source>
</evidence>
<organism evidence="5 6">
    <name type="scientific">Ktedonosporobacter rubrisoli</name>
    <dbReference type="NCBI Taxonomy" id="2509675"/>
    <lineage>
        <taxon>Bacteria</taxon>
        <taxon>Bacillati</taxon>
        <taxon>Chloroflexota</taxon>
        <taxon>Ktedonobacteria</taxon>
        <taxon>Ktedonobacterales</taxon>
        <taxon>Ktedonosporobacteraceae</taxon>
        <taxon>Ktedonosporobacter</taxon>
    </lineage>
</organism>
<comment type="cofactor">
    <cofactor evidence="1">
        <name>FAD</name>
        <dbReference type="ChEBI" id="CHEBI:57692"/>
    </cofactor>
</comment>
<dbReference type="KEGG" id="kbs:EPA93_30090"/>
<dbReference type="InterPro" id="IPR016156">
    <property type="entry name" value="FAD/NAD-linked_Rdtase_dimer_sf"/>
</dbReference>
<evidence type="ECO:0000256" key="1">
    <source>
        <dbReference type="ARBA" id="ARBA00001974"/>
    </source>
</evidence>
<evidence type="ECO:0000256" key="3">
    <source>
        <dbReference type="ARBA" id="ARBA00022827"/>
    </source>
</evidence>
<dbReference type="GO" id="GO:0016491">
    <property type="term" value="F:oxidoreductase activity"/>
    <property type="evidence" value="ECO:0007669"/>
    <property type="project" value="InterPro"/>
</dbReference>
<dbReference type="EMBL" id="CP035758">
    <property type="protein sequence ID" value="QBD80005.1"/>
    <property type="molecule type" value="Genomic_DNA"/>
</dbReference>
<dbReference type="PRINTS" id="PR00368">
    <property type="entry name" value="FADPNR"/>
</dbReference>
<gene>
    <name evidence="5" type="ORF">EPA93_30090</name>
</gene>
<dbReference type="InterPro" id="IPR023753">
    <property type="entry name" value="FAD/NAD-binding_dom"/>
</dbReference>